<dbReference type="AlphaFoldDB" id="A0A645E6I3"/>
<name>A0A645E6I3_9ZZZZ</name>
<proteinExistence type="predicted"/>
<accession>A0A645E6I3</accession>
<organism evidence="1">
    <name type="scientific">bioreactor metagenome</name>
    <dbReference type="NCBI Taxonomy" id="1076179"/>
    <lineage>
        <taxon>unclassified sequences</taxon>
        <taxon>metagenomes</taxon>
        <taxon>ecological metagenomes</taxon>
    </lineage>
</organism>
<evidence type="ECO:0000313" key="1">
    <source>
        <dbReference type="EMBL" id="MPM97166.1"/>
    </source>
</evidence>
<protein>
    <submittedName>
        <fullName evidence="1">Uncharacterized protein</fullName>
    </submittedName>
</protein>
<reference evidence="1" key="1">
    <citation type="submission" date="2019-08" db="EMBL/GenBank/DDBJ databases">
        <authorList>
            <person name="Kucharzyk K."/>
            <person name="Murdoch R.W."/>
            <person name="Higgins S."/>
            <person name="Loffler F."/>
        </authorList>
    </citation>
    <scope>NUCLEOTIDE SEQUENCE</scope>
</reference>
<sequence length="67" mass="7933">MEIEYVARISFPTWRPTEQQRHSAIRHGMLGKIVIYAKYMAAFLHEVLAHRNPGIWRQVLKRSTVRS</sequence>
<gene>
    <name evidence="1" type="ORF">SDC9_144339</name>
</gene>
<dbReference type="EMBL" id="VSSQ01043476">
    <property type="protein sequence ID" value="MPM97166.1"/>
    <property type="molecule type" value="Genomic_DNA"/>
</dbReference>
<comment type="caution">
    <text evidence="1">The sequence shown here is derived from an EMBL/GenBank/DDBJ whole genome shotgun (WGS) entry which is preliminary data.</text>
</comment>